<dbReference type="Proteomes" id="UP000307720">
    <property type="component" value="Unassembled WGS sequence"/>
</dbReference>
<sequence length="334" mass="37818">MMEYSTFKAVAEKKILDYLPEEFKNAKVEITPVKKVNKTKDAITIREGESSRVSPNFYLDDMYEHYQDCGNLDEVFQSVADAYVANVKNMGNMSIPNVTREFVEENVIMVMINTESNEELLKGVPHREINDCSVIYRVVFGKDDQGIASAIVNDNIAATVDLSEQELFLKATENTKRILPTTIKPMSEVIMEMMIGDGMPKEIAEAMVSDVASQDELMWVISNTSGVNGAVNMLYDENLQKLAEQLQDDLYILPSSIHEVLCVPASKGEPEEFAKMVQEVNMNVVDLEDRLSNQVYHYDKKLRKLTMATDEPNKRIDGIVAEPSLIYDTKEQMR</sequence>
<keyword evidence="2" id="KW-1185">Reference proteome</keyword>
<reference evidence="1" key="1">
    <citation type="submission" date="2019-04" db="EMBL/GenBank/DDBJ databases">
        <title>Microbes associate with the intestines of laboratory mice.</title>
        <authorList>
            <person name="Navarre W."/>
            <person name="Wong E."/>
            <person name="Huang K."/>
            <person name="Tropini C."/>
            <person name="Ng K."/>
            <person name="Yu B."/>
        </authorList>
    </citation>
    <scope>NUCLEOTIDE SEQUENCE</scope>
    <source>
        <strain evidence="1">NM72_1-8</strain>
    </source>
</reference>
<organism evidence="1 2">
    <name type="scientific">Hominisplanchenecus murintestinalis</name>
    <dbReference type="NCBI Taxonomy" id="2941517"/>
    <lineage>
        <taxon>Bacteria</taxon>
        <taxon>Bacillati</taxon>
        <taxon>Bacillota</taxon>
        <taxon>Clostridia</taxon>
        <taxon>Lachnospirales</taxon>
        <taxon>Lachnospiraceae</taxon>
        <taxon>Hominisplanchenecus</taxon>
    </lineage>
</organism>
<accession>A0AC61R011</accession>
<dbReference type="EMBL" id="SRZB01000013">
    <property type="protein sequence ID" value="TGX98851.1"/>
    <property type="molecule type" value="Genomic_DNA"/>
</dbReference>
<evidence type="ECO:0000313" key="1">
    <source>
        <dbReference type="EMBL" id="TGX98851.1"/>
    </source>
</evidence>
<protein>
    <submittedName>
        <fullName evidence="1">Uncharacterized protein</fullName>
    </submittedName>
</protein>
<evidence type="ECO:0000313" key="2">
    <source>
        <dbReference type="Proteomes" id="UP000307720"/>
    </source>
</evidence>
<gene>
    <name evidence="1" type="ORF">E5357_07770</name>
</gene>
<name>A0AC61R011_9FIRM</name>
<comment type="caution">
    <text evidence="1">The sequence shown here is derived from an EMBL/GenBank/DDBJ whole genome shotgun (WGS) entry which is preliminary data.</text>
</comment>
<proteinExistence type="predicted"/>